<name>A0ABQ7J7C6_9APIC</name>
<dbReference type="Gene3D" id="3.40.50.620">
    <property type="entry name" value="HUPs"/>
    <property type="match status" value="1"/>
</dbReference>
<keyword evidence="3" id="KW-1185">Reference proteome</keyword>
<dbReference type="Proteomes" id="UP000823046">
    <property type="component" value="Unassembled WGS sequence"/>
</dbReference>
<dbReference type="InterPro" id="IPR006016">
    <property type="entry name" value="UspA"/>
</dbReference>
<feature type="domain" description="UspA" evidence="1">
    <location>
        <begin position="198"/>
        <end position="249"/>
    </location>
</feature>
<dbReference type="Pfam" id="PF00582">
    <property type="entry name" value="Usp"/>
    <property type="match status" value="1"/>
</dbReference>
<gene>
    <name evidence="2" type="ORF">IE077_003840</name>
</gene>
<reference evidence="2 3" key="1">
    <citation type="journal article" date="2020" name="bioRxiv">
        <title>Metabolic contributions of an alphaproteobacterial endosymbiont in the apicomplexan Cardiosporidium cionae.</title>
        <authorList>
            <person name="Hunter E.S."/>
            <person name="Paight C.J."/>
            <person name="Lane C.E."/>
        </authorList>
    </citation>
    <scope>NUCLEOTIDE SEQUENCE [LARGE SCALE GENOMIC DNA]</scope>
    <source>
        <strain evidence="2">ESH_2018</strain>
    </source>
</reference>
<proteinExistence type="predicted"/>
<evidence type="ECO:0000259" key="1">
    <source>
        <dbReference type="Pfam" id="PF00582"/>
    </source>
</evidence>
<evidence type="ECO:0000313" key="2">
    <source>
        <dbReference type="EMBL" id="KAF8819887.1"/>
    </source>
</evidence>
<dbReference type="InterPro" id="IPR014729">
    <property type="entry name" value="Rossmann-like_a/b/a_fold"/>
</dbReference>
<comment type="caution">
    <text evidence="2">The sequence shown here is derived from an EMBL/GenBank/DDBJ whole genome shotgun (WGS) entry which is preliminary data.</text>
</comment>
<accession>A0ABQ7J7C6</accession>
<dbReference type="EMBL" id="JADAQX010000564">
    <property type="protein sequence ID" value="KAF8819887.1"/>
    <property type="molecule type" value="Genomic_DNA"/>
</dbReference>
<evidence type="ECO:0000313" key="3">
    <source>
        <dbReference type="Proteomes" id="UP000823046"/>
    </source>
</evidence>
<sequence>MHYVPFYDSVTMPQPLEKHIEIISLCPLQVQCPYDEFENSPWLDNKSLCPSPRFGPLSSSFLDSSEYPILNDLDECTTCAVSHGKSDMLSSSAVPPIGRIVAVGIKGGEGHAIVNWVTENILRKTDVLVLVMLWEKLEIKANDVRSPGVILLSSDDVLEYNLSSLRRHRNYAKSLIQSINGNDVLAFFIPFVKRSKNSIGKLICGAAKELRANLLILGNGRCKGNFQHFLSGSISKHVANNAVCPVVLVQH</sequence>
<protein>
    <submittedName>
        <fullName evidence="2">Universal stress family protein</fullName>
    </submittedName>
</protein>
<dbReference type="SUPFAM" id="SSF52402">
    <property type="entry name" value="Adenine nucleotide alpha hydrolases-like"/>
    <property type="match status" value="1"/>
</dbReference>
<organism evidence="2 3">
    <name type="scientific">Cardiosporidium cionae</name>
    <dbReference type="NCBI Taxonomy" id="476202"/>
    <lineage>
        <taxon>Eukaryota</taxon>
        <taxon>Sar</taxon>
        <taxon>Alveolata</taxon>
        <taxon>Apicomplexa</taxon>
        <taxon>Aconoidasida</taxon>
        <taxon>Nephromycida</taxon>
        <taxon>Cardiosporidium</taxon>
    </lineage>
</organism>